<protein>
    <submittedName>
        <fullName evidence="2">Uncharacterized protein</fullName>
    </submittedName>
</protein>
<keyword evidence="3" id="KW-1185">Reference proteome</keyword>
<proteinExistence type="predicted"/>
<dbReference type="AlphaFoldDB" id="A0AAJ4XPQ8"/>
<evidence type="ECO:0000256" key="1">
    <source>
        <dbReference type="SAM" id="MobiDB-lite"/>
    </source>
</evidence>
<reference evidence="2" key="1">
    <citation type="submission" date="2023-10" db="EMBL/GenBank/DDBJ databases">
        <authorList>
            <person name="Guldener U."/>
        </authorList>
    </citation>
    <scope>NUCLEOTIDE SEQUENCE</scope>
    <source>
        <strain evidence="2">Mp4</strain>
    </source>
</reference>
<feature type="region of interest" description="Disordered" evidence="1">
    <location>
        <begin position="82"/>
        <end position="111"/>
    </location>
</feature>
<comment type="caution">
    <text evidence="2">The sequence shown here is derived from an EMBL/GenBank/DDBJ whole genome shotgun (WGS) entry which is preliminary data.</text>
</comment>
<organism evidence="2 3">
    <name type="scientific">Melanopsichium pennsylvanicum</name>
    <dbReference type="NCBI Taxonomy" id="63383"/>
    <lineage>
        <taxon>Eukaryota</taxon>
        <taxon>Fungi</taxon>
        <taxon>Dikarya</taxon>
        <taxon>Basidiomycota</taxon>
        <taxon>Ustilaginomycotina</taxon>
        <taxon>Ustilaginomycetes</taxon>
        <taxon>Ustilaginales</taxon>
        <taxon>Ustilaginaceae</taxon>
        <taxon>Melanopsichium</taxon>
    </lineage>
</organism>
<name>A0AAJ4XPQ8_9BASI</name>
<dbReference type="EMBL" id="OAPG01000010">
    <property type="protein sequence ID" value="SNX85632.1"/>
    <property type="molecule type" value="Genomic_DNA"/>
</dbReference>
<accession>A0AAJ4XPQ8</accession>
<gene>
    <name evidence="2" type="ORF">MEPE_04341</name>
</gene>
<dbReference type="Proteomes" id="UP001294444">
    <property type="component" value="Unassembled WGS sequence"/>
</dbReference>
<sequence>MSFESCKGVASAIPQLTQFHAGKRHELGIESSQHYTDNVERRSSPSCKAIAQIDWVNSVKSSKVQLPQLARAHWKSKSIAYGRDAKAGTSPDKLASPSFPAEPAKVDRMGD</sequence>
<evidence type="ECO:0000313" key="3">
    <source>
        <dbReference type="Proteomes" id="UP001294444"/>
    </source>
</evidence>
<evidence type="ECO:0000313" key="2">
    <source>
        <dbReference type="EMBL" id="SNX85632.1"/>
    </source>
</evidence>